<keyword evidence="5" id="KW-1185">Reference proteome</keyword>
<keyword evidence="3" id="KW-1133">Transmembrane helix</keyword>
<name>A0A3S2W5C3_9BACI</name>
<evidence type="ECO:0000313" key="4">
    <source>
        <dbReference type="EMBL" id="RVT65072.1"/>
    </source>
</evidence>
<feature type="transmembrane region" description="Helical" evidence="3">
    <location>
        <begin position="20"/>
        <end position="39"/>
    </location>
</feature>
<evidence type="ECO:0000256" key="1">
    <source>
        <dbReference type="ARBA" id="ARBA00004241"/>
    </source>
</evidence>
<evidence type="ECO:0000256" key="2">
    <source>
        <dbReference type="ARBA" id="ARBA00023287"/>
    </source>
</evidence>
<reference evidence="4 5" key="1">
    <citation type="submission" date="2019-01" db="EMBL/GenBank/DDBJ databases">
        <title>Bacillus sp. M5HDSG1-1, whole genome shotgun sequence.</title>
        <authorList>
            <person name="Tuo L."/>
        </authorList>
    </citation>
    <scope>NUCLEOTIDE SEQUENCE [LARGE SCALE GENOMIC DNA]</scope>
    <source>
        <strain evidence="4 5">M5HDSG1-1</strain>
    </source>
</reference>
<dbReference type="PROSITE" id="PS00409">
    <property type="entry name" value="PROKAR_NTER_METHYL"/>
    <property type="match status" value="1"/>
</dbReference>
<dbReference type="SUPFAM" id="SSF54523">
    <property type="entry name" value="Pili subunits"/>
    <property type="match status" value="1"/>
</dbReference>
<dbReference type="EMBL" id="RZTZ01000002">
    <property type="protein sequence ID" value="RVT65072.1"/>
    <property type="molecule type" value="Genomic_DNA"/>
</dbReference>
<gene>
    <name evidence="4" type="ORF">EM808_06055</name>
</gene>
<accession>A0A3S2W5C3</accession>
<comment type="caution">
    <text evidence="4">The sequence shown here is derived from an EMBL/GenBank/DDBJ whole genome shotgun (WGS) entry which is preliminary data.</text>
</comment>
<evidence type="ECO:0000313" key="5">
    <source>
        <dbReference type="Proteomes" id="UP000288024"/>
    </source>
</evidence>
<organism evidence="4 5">
    <name type="scientific">Niallia taxi</name>
    <dbReference type="NCBI Taxonomy" id="2499688"/>
    <lineage>
        <taxon>Bacteria</taxon>
        <taxon>Bacillati</taxon>
        <taxon>Bacillota</taxon>
        <taxon>Bacilli</taxon>
        <taxon>Bacillales</taxon>
        <taxon>Bacillaceae</taxon>
        <taxon>Niallia</taxon>
    </lineage>
</organism>
<protein>
    <submittedName>
        <fullName evidence="4">Prepilin-type N-terminal cleavage/methylation domain-containing protein</fullName>
    </submittedName>
</protein>
<dbReference type="AlphaFoldDB" id="A0A3S2W5C3"/>
<dbReference type="Proteomes" id="UP000288024">
    <property type="component" value="Unassembled WGS sequence"/>
</dbReference>
<dbReference type="GeneID" id="87616104"/>
<keyword evidence="3" id="KW-0812">Transmembrane</keyword>
<dbReference type="GO" id="GO:0009986">
    <property type="term" value="C:cell surface"/>
    <property type="evidence" value="ECO:0007669"/>
    <property type="project" value="UniProtKB-SubCell"/>
</dbReference>
<keyword evidence="3" id="KW-0472">Membrane</keyword>
<evidence type="ECO:0000256" key="3">
    <source>
        <dbReference type="SAM" id="Phobius"/>
    </source>
</evidence>
<comment type="subcellular location">
    <subcellularLocation>
        <location evidence="1">Cell surface</location>
    </subcellularLocation>
</comment>
<dbReference type="InterPro" id="IPR012902">
    <property type="entry name" value="N_methyl_site"/>
</dbReference>
<keyword evidence="2" id="KW-0178">Competence</keyword>
<proteinExistence type="predicted"/>
<dbReference type="GO" id="GO:0030420">
    <property type="term" value="P:establishment of competence for transformation"/>
    <property type="evidence" value="ECO:0007669"/>
    <property type="project" value="UniProtKB-KW"/>
</dbReference>
<dbReference type="RefSeq" id="WP_127737263.1">
    <property type="nucleotide sequence ID" value="NZ_CAJCKN010000023.1"/>
</dbReference>
<dbReference type="Pfam" id="PF07963">
    <property type="entry name" value="N_methyl"/>
    <property type="match status" value="1"/>
</dbReference>
<dbReference type="NCBIfam" id="TIGR02532">
    <property type="entry name" value="IV_pilin_GFxxxE"/>
    <property type="match status" value="1"/>
</dbReference>
<dbReference type="InterPro" id="IPR045584">
    <property type="entry name" value="Pilin-like"/>
</dbReference>
<dbReference type="Gene3D" id="3.30.700.10">
    <property type="entry name" value="Glycoprotein, Type 4 Pilin"/>
    <property type="match status" value="1"/>
</dbReference>
<sequence>MTSKRLISRWNDKGLTLVELLAVIVIIGIIAAIAVPSVIKVIHDMRDKSFVANAWNMKEAADFYIKEATTSGNGANERITYKELVDNGYMSKFNDPDTDNILPPSDDSYVTIYSNETIAVCIKGEKRNLCTNEGEEQAIQYKDLKTSLILSN</sequence>